<proteinExistence type="inferred from homology"/>
<evidence type="ECO:0000313" key="9">
    <source>
        <dbReference type="Proteomes" id="UP000309215"/>
    </source>
</evidence>
<dbReference type="Gene3D" id="3.20.20.140">
    <property type="entry name" value="Metal-dependent hydrolases"/>
    <property type="match status" value="1"/>
</dbReference>
<accession>A0A4U1J1F5</accession>
<dbReference type="EMBL" id="SSMQ01000043">
    <property type="protein sequence ID" value="TKD00902.1"/>
    <property type="molecule type" value="Genomic_DNA"/>
</dbReference>
<dbReference type="GO" id="GO:0008880">
    <property type="term" value="F:glucuronate isomerase activity"/>
    <property type="evidence" value="ECO:0007669"/>
    <property type="project" value="UniProtKB-UniRule"/>
</dbReference>
<dbReference type="OrthoDB" id="9766564at2"/>
<dbReference type="NCBIfam" id="NF002794">
    <property type="entry name" value="PRK02925.1"/>
    <property type="match status" value="1"/>
</dbReference>
<dbReference type="AlphaFoldDB" id="A0A4U1J1F5"/>
<reference evidence="8 9" key="1">
    <citation type="submission" date="2019-04" db="EMBL/GenBank/DDBJ databases">
        <authorList>
            <person name="Li Y."/>
            <person name="Wang J."/>
        </authorList>
    </citation>
    <scope>NUCLEOTIDE SEQUENCE [LARGE SCALE GENOMIC DNA]</scope>
    <source>
        <strain evidence="8 9">DSM 14668</strain>
    </source>
</reference>
<dbReference type="PANTHER" id="PTHR30068:SF4">
    <property type="entry name" value="URONATE ISOMERASE"/>
    <property type="match status" value="1"/>
</dbReference>
<name>A0A4U1J1F5_9BACT</name>
<sequence length="478" mass="53692">MPPRWSLDPDRLFSAESSQRASARELYALVRDLPIVSPHGHVDPALLADPDARFGSPADLFVLPDHYVCRMLHSRGVPMEDLGLPTRDGSRHERGHRRVWQRFADHFYVFRGTPSGLWLSDVLLSVFGVTERLDGKNAQRIYDHLAERLEQPAFSPRALYEKFQIRILCTTDGAADSLEHHRRLQSEGRFDVRPTFRPDAVVHLGTPGFRDHIERLGVAAGIDITTYADYIRALEERRATFKALGATATDHGAVTPYAERLGPAEAERIFLRALRGEADEKDAARFSAHMLMEMARMSLEDGLVMQLHAGSLRDHHGALFTRFGPDRGADIPVATEWTRNLRPLLETYGDDPRFRLLLFTLDESTYGRELAPLAGYYPAVLLGPPWWFFDSPNGMVRFLDQVTETAGLYNTAGFTDDTRAFCSIPARHDVWRRVSCNWLAGLVVTGRLDAEEAAELATECAVGLAERAYRLGAEDLSP</sequence>
<evidence type="ECO:0000256" key="4">
    <source>
        <dbReference type="ARBA" id="ARBA00012546"/>
    </source>
</evidence>
<protein>
    <recommendedName>
        <fullName evidence="5 7">Uronate isomerase</fullName>
        <ecNumber evidence="4 7">5.3.1.12</ecNumber>
    </recommendedName>
    <alternativeName>
        <fullName evidence="7">Glucuronate isomerase</fullName>
    </alternativeName>
    <alternativeName>
        <fullName evidence="7">Uronic isomerase</fullName>
    </alternativeName>
</protein>
<keyword evidence="9" id="KW-1185">Reference proteome</keyword>
<dbReference type="UniPathway" id="UPA00246"/>
<keyword evidence="6 7" id="KW-0413">Isomerase</keyword>
<dbReference type="GO" id="GO:0019698">
    <property type="term" value="P:D-galacturonate catabolic process"/>
    <property type="evidence" value="ECO:0007669"/>
    <property type="project" value="TreeGrafter"/>
</dbReference>
<dbReference type="Pfam" id="PF02614">
    <property type="entry name" value="UxaC"/>
    <property type="match status" value="1"/>
</dbReference>
<dbReference type="Gene3D" id="1.10.2020.10">
    <property type="entry name" value="uronate isomerase, domain 2, chain A"/>
    <property type="match status" value="1"/>
</dbReference>
<dbReference type="PANTHER" id="PTHR30068">
    <property type="entry name" value="URONATE ISOMERASE"/>
    <property type="match status" value="1"/>
</dbReference>
<dbReference type="RefSeq" id="WP_136933042.1">
    <property type="nucleotide sequence ID" value="NZ_SSMQ01000043.1"/>
</dbReference>
<gene>
    <name evidence="7 8" type="primary">uxaC</name>
    <name evidence="8" type="ORF">E8A74_32670</name>
</gene>
<evidence type="ECO:0000256" key="6">
    <source>
        <dbReference type="ARBA" id="ARBA00023235"/>
    </source>
</evidence>
<dbReference type="GO" id="GO:0042840">
    <property type="term" value="P:D-glucuronate catabolic process"/>
    <property type="evidence" value="ECO:0007669"/>
    <property type="project" value="TreeGrafter"/>
</dbReference>
<evidence type="ECO:0000256" key="2">
    <source>
        <dbReference type="ARBA" id="ARBA00004892"/>
    </source>
</evidence>
<evidence type="ECO:0000256" key="5">
    <source>
        <dbReference type="ARBA" id="ARBA00020555"/>
    </source>
</evidence>
<dbReference type="SUPFAM" id="SSF51556">
    <property type="entry name" value="Metallo-dependent hydrolases"/>
    <property type="match status" value="1"/>
</dbReference>
<evidence type="ECO:0000256" key="7">
    <source>
        <dbReference type="HAMAP-Rule" id="MF_00675"/>
    </source>
</evidence>
<evidence type="ECO:0000256" key="1">
    <source>
        <dbReference type="ARBA" id="ARBA00001165"/>
    </source>
</evidence>
<comment type="catalytic activity">
    <reaction evidence="7">
        <text>aldehydo-D-galacturonate = keto-D-tagaturonate</text>
        <dbReference type="Rhea" id="RHEA:27702"/>
        <dbReference type="ChEBI" id="CHEBI:12952"/>
        <dbReference type="ChEBI" id="CHEBI:17886"/>
    </reaction>
</comment>
<evidence type="ECO:0000256" key="3">
    <source>
        <dbReference type="ARBA" id="ARBA00008397"/>
    </source>
</evidence>
<dbReference type="InterPro" id="IPR003766">
    <property type="entry name" value="Uronate_isomerase"/>
</dbReference>
<comment type="caution">
    <text evidence="8">The sequence shown here is derived from an EMBL/GenBank/DDBJ whole genome shotgun (WGS) entry which is preliminary data.</text>
</comment>
<comment type="catalytic activity">
    <reaction evidence="1 7">
        <text>D-glucuronate = D-fructuronate</text>
        <dbReference type="Rhea" id="RHEA:13049"/>
        <dbReference type="ChEBI" id="CHEBI:58720"/>
        <dbReference type="ChEBI" id="CHEBI:59863"/>
        <dbReference type="EC" id="5.3.1.12"/>
    </reaction>
</comment>
<dbReference type="HAMAP" id="MF_00675">
    <property type="entry name" value="UxaC"/>
    <property type="match status" value="1"/>
</dbReference>
<comment type="similarity">
    <text evidence="3 7">Belongs to the metallo-dependent hydrolases superfamily. Uronate isomerase family.</text>
</comment>
<evidence type="ECO:0000313" key="8">
    <source>
        <dbReference type="EMBL" id="TKD00902.1"/>
    </source>
</evidence>
<dbReference type="EC" id="5.3.1.12" evidence="4 7"/>
<dbReference type="InterPro" id="IPR032466">
    <property type="entry name" value="Metal_Hydrolase"/>
</dbReference>
<comment type="pathway">
    <text evidence="2 7">Carbohydrate metabolism; pentose and glucuronate interconversion.</text>
</comment>
<organism evidence="8 9">
    <name type="scientific">Polyangium fumosum</name>
    <dbReference type="NCBI Taxonomy" id="889272"/>
    <lineage>
        <taxon>Bacteria</taxon>
        <taxon>Pseudomonadati</taxon>
        <taxon>Myxococcota</taxon>
        <taxon>Polyangia</taxon>
        <taxon>Polyangiales</taxon>
        <taxon>Polyangiaceae</taxon>
        <taxon>Polyangium</taxon>
    </lineage>
</organism>
<dbReference type="Proteomes" id="UP000309215">
    <property type="component" value="Unassembled WGS sequence"/>
</dbReference>